<dbReference type="Proteomes" id="UP001497382">
    <property type="component" value="Unassembled WGS sequence"/>
</dbReference>
<evidence type="ECO:0000313" key="1">
    <source>
        <dbReference type="EMBL" id="CAL1295761.1"/>
    </source>
</evidence>
<protein>
    <submittedName>
        <fullName evidence="1">Uncharacterized protein</fullName>
    </submittedName>
</protein>
<accession>A0AAV2BIY7</accession>
<gene>
    <name evidence="1" type="ORF">LARSCL_LOCUS19452</name>
</gene>
<comment type="caution">
    <text evidence="1">The sequence shown here is derived from an EMBL/GenBank/DDBJ whole genome shotgun (WGS) entry which is preliminary data.</text>
</comment>
<dbReference type="AlphaFoldDB" id="A0AAV2BIY7"/>
<name>A0AAV2BIY7_9ARAC</name>
<evidence type="ECO:0000313" key="2">
    <source>
        <dbReference type="Proteomes" id="UP001497382"/>
    </source>
</evidence>
<dbReference type="EMBL" id="CAXIEN010000379">
    <property type="protein sequence ID" value="CAL1295761.1"/>
    <property type="molecule type" value="Genomic_DNA"/>
</dbReference>
<reference evidence="1 2" key="1">
    <citation type="submission" date="2024-04" db="EMBL/GenBank/DDBJ databases">
        <authorList>
            <person name="Rising A."/>
            <person name="Reimegard J."/>
            <person name="Sonavane S."/>
            <person name="Akerstrom W."/>
            <person name="Nylinder S."/>
            <person name="Hedman E."/>
            <person name="Kallberg Y."/>
        </authorList>
    </citation>
    <scope>NUCLEOTIDE SEQUENCE [LARGE SCALE GENOMIC DNA]</scope>
</reference>
<keyword evidence="2" id="KW-1185">Reference proteome</keyword>
<proteinExistence type="predicted"/>
<organism evidence="1 2">
    <name type="scientific">Larinioides sclopetarius</name>
    <dbReference type="NCBI Taxonomy" id="280406"/>
    <lineage>
        <taxon>Eukaryota</taxon>
        <taxon>Metazoa</taxon>
        <taxon>Ecdysozoa</taxon>
        <taxon>Arthropoda</taxon>
        <taxon>Chelicerata</taxon>
        <taxon>Arachnida</taxon>
        <taxon>Araneae</taxon>
        <taxon>Araneomorphae</taxon>
        <taxon>Entelegynae</taxon>
        <taxon>Araneoidea</taxon>
        <taxon>Araneidae</taxon>
        <taxon>Larinioides</taxon>
    </lineage>
</organism>
<sequence length="119" mass="13658">MEVKSVDLVVVYVQSEVCSSNLQRQTACSPITLCLQSRYERAKTNSGFYLPMTVLPFYAFHEEHRDEWSLWASASSGSFTLVSPFLGVHHSWTAYHSCTITGLWCYHHRLVLWKKIGVN</sequence>